<evidence type="ECO:0000256" key="2">
    <source>
        <dbReference type="ARBA" id="ARBA00010799"/>
    </source>
</evidence>
<evidence type="ECO:0000256" key="3">
    <source>
        <dbReference type="ARBA" id="ARBA00022448"/>
    </source>
</evidence>
<evidence type="ECO:0000256" key="8">
    <source>
        <dbReference type="ARBA" id="ARBA00023136"/>
    </source>
</evidence>
<dbReference type="Pfam" id="PF04420">
    <property type="entry name" value="CHD5"/>
    <property type="match status" value="1"/>
</dbReference>
<evidence type="ECO:0000313" key="12">
    <source>
        <dbReference type="EMBL" id="KAF2709376.1"/>
    </source>
</evidence>
<dbReference type="Proteomes" id="UP000799428">
    <property type="component" value="Unassembled WGS sequence"/>
</dbReference>
<evidence type="ECO:0000313" key="13">
    <source>
        <dbReference type="Proteomes" id="UP000799428"/>
    </source>
</evidence>
<evidence type="ECO:0000256" key="10">
    <source>
        <dbReference type="SAM" id="Phobius"/>
    </source>
</evidence>
<dbReference type="InterPro" id="IPR028945">
    <property type="entry name" value="Get1"/>
</dbReference>
<protein>
    <submittedName>
        <fullName evidence="12">Uncharacterized protein</fullName>
    </submittedName>
</protein>
<keyword evidence="3 9" id="KW-0813">Transport</keyword>
<dbReference type="EMBL" id="MU005770">
    <property type="protein sequence ID" value="KAF2709376.1"/>
    <property type="molecule type" value="Genomic_DNA"/>
</dbReference>
<reference evidence="12" key="1">
    <citation type="journal article" date="2020" name="Stud. Mycol.">
        <title>101 Dothideomycetes genomes: a test case for predicting lifestyles and emergence of pathogens.</title>
        <authorList>
            <person name="Haridas S."/>
            <person name="Albert R."/>
            <person name="Binder M."/>
            <person name="Bloem J."/>
            <person name="Labutti K."/>
            <person name="Salamov A."/>
            <person name="Andreopoulos B."/>
            <person name="Baker S."/>
            <person name="Barry K."/>
            <person name="Bills G."/>
            <person name="Bluhm B."/>
            <person name="Cannon C."/>
            <person name="Castanera R."/>
            <person name="Culley D."/>
            <person name="Daum C."/>
            <person name="Ezra D."/>
            <person name="Gonzalez J."/>
            <person name="Henrissat B."/>
            <person name="Kuo A."/>
            <person name="Liang C."/>
            <person name="Lipzen A."/>
            <person name="Lutzoni F."/>
            <person name="Magnuson J."/>
            <person name="Mondo S."/>
            <person name="Nolan M."/>
            <person name="Ohm R."/>
            <person name="Pangilinan J."/>
            <person name="Park H.-J."/>
            <person name="Ramirez L."/>
            <person name="Alfaro M."/>
            <person name="Sun H."/>
            <person name="Tritt A."/>
            <person name="Yoshinaga Y."/>
            <person name="Zwiers L.-H."/>
            <person name="Turgeon B."/>
            <person name="Goodwin S."/>
            <person name="Spatafora J."/>
            <person name="Crous P."/>
            <person name="Grigoriev I."/>
        </authorList>
    </citation>
    <scope>NUCLEOTIDE SEQUENCE</scope>
    <source>
        <strain evidence="12">CBS 279.74</strain>
    </source>
</reference>
<dbReference type="OrthoDB" id="69461at2759"/>
<sequence length="209" mass="23518">MPSLLLVMFILQLFLHIINTVGATTINELLWIIYNQFPTPTSSSSKKAIVLKKEVVRLKRELKAVSAQDDFAKWAKLTRQHDKAMNDFQKIDNSLKTHRTTFTSTISALRWLGTQGLRFLLQMWFAKTPMFWLPAGWVPYYVEWILSFPRAPVGSVSINVWGIACASMLILVSEAAAATYVLITKKAVPVGEKGQPMAFAADTKGEKKL</sequence>
<evidence type="ECO:0000256" key="6">
    <source>
        <dbReference type="ARBA" id="ARBA00022989"/>
    </source>
</evidence>
<evidence type="ECO:0000256" key="4">
    <source>
        <dbReference type="ARBA" id="ARBA00022692"/>
    </source>
</evidence>
<dbReference type="FunFam" id="1.10.287.660:FF:000006">
    <property type="entry name" value="Protein GET1"/>
    <property type="match status" value="1"/>
</dbReference>
<evidence type="ECO:0000256" key="1">
    <source>
        <dbReference type="ARBA" id="ARBA00004477"/>
    </source>
</evidence>
<keyword evidence="11" id="KW-0732">Signal</keyword>
<dbReference type="Gene3D" id="1.10.287.660">
    <property type="entry name" value="Helix hairpin bin"/>
    <property type="match status" value="1"/>
</dbReference>
<dbReference type="GO" id="GO:0043495">
    <property type="term" value="F:protein-membrane adaptor activity"/>
    <property type="evidence" value="ECO:0007669"/>
    <property type="project" value="TreeGrafter"/>
</dbReference>
<feature type="topological domain" description="Lumenal" evidence="9">
    <location>
        <begin position="1"/>
        <end position="4"/>
    </location>
</feature>
<dbReference type="AlphaFoldDB" id="A0A6G1K912"/>
<dbReference type="GO" id="GO:0005789">
    <property type="term" value="C:endoplasmic reticulum membrane"/>
    <property type="evidence" value="ECO:0007669"/>
    <property type="project" value="UniProtKB-SubCell"/>
</dbReference>
<evidence type="ECO:0000256" key="9">
    <source>
        <dbReference type="HAMAP-Rule" id="MF_03113"/>
    </source>
</evidence>
<gene>
    <name evidence="9" type="primary">GET1</name>
    <name evidence="12" type="ORF">K504DRAFT_379754</name>
</gene>
<feature type="chain" id="PRO_5026227014" evidence="11">
    <location>
        <begin position="24"/>
        <end position="209"/>
    </location>
</feature>
<name>A0A6G1K912_9PLEO</name>
<keyword evidence="4 9" id="KW-0812">Transmembrane</keyword>
<dbReference type="PANTHER" id="PTHR42650:SF1">
    <property type="entry name" value="GUIDED ENTRY OF TAIL-ANCHORED PROTEINS FACTOR 1"/>
    <property type="match status" value="1"/>
</dbReference>
<dbReference type="GO" id="GO:0043529">
    <property type="term" value="C:GET complex"/>
    <property type="evidence" value="ECO:0007669"/>
    <property type="project" value="InterPro"/>
</dbReference>
<feature type="topological domain" description="Cytoplasmic" evidence="9">
    <location>
        <begin position="173"/>
        <end position="209"/>
    </location>
</feature>
<evidence type="ECO:0000256" key="7">
    <source>
        <dbReference type="ARBA" id="ARBA00023054"/>
    </source>
</evidence>
<organism evidence="12 13">
    <name type="scientific">Pleomassaria siparia CBS 279.74</name>
    <dbReference type="NCBI Taxonomy" id="1314801"/>
    <lineage>
        <taxon>Eukaryota</taxon>
        <taxon>Fungi</taxon>
        <taxon>Dikarya</taxon>
        <taxon>Ascomycota</taxon>
        <taxon>Pezizomycotina</taxon>
        <taxon>Dothideomycetes</taxon>
        <taxon>Pleosporomycetidae</taxon>
        <taxon>Pleosporales</taxon>
        <taxon>Pleomassariaceae</taxon>
        <taxon>Pleomassaria</taxon>
    </lineage>
</organism>
<keyword evidence="5 9" id="KW-0256">Endoplasmic reticulum</keyword>
<dbReference type="PANTHER" id="PTHR42650">
    <property type="entry name" value="TAIL-ANCHORED PROTEIN INSERTION RECEPTOR WRB"/>
    <property type="match status" value="1"/>
</dbReference>
<dbReference type="InterPro" id="IPR027538">
    <property type="entry name" value="Get1_fungi"/>
</dbReference>
<keyword evidence="13" id="KW-1185">Reference proteome</keyword>
<dbReference type="GO" id="GO:0071816">
    <property type="term" value="P:tail-anchored membrane protein insertion into ER membrane"/>
    <property type="evidence" value="ECO:0007669"/>
    <property type="project" value="InterPro"/>
</dbReference>
<comment type="subcellular location">
    <subcellularLocation>
        <location evidence="1">Endoplasmic reticulum membrane</location>
        <topology evidence="1">Multi-pass membrane protein</topology>
    </subcellularLocation>
</comment>
<dbReference type="HAMAP" id="MF_03113">
    <property type="entry name" value="Get1"/>
    <property type="match status" value="1"/>
</dbReference>
<dbReference type="InterPro" id="IPR029012">
    <property type="entry name" value="Helix_hairpin_bin_sf"/>
</dbReference>
<comment type="similarity">
    <text evidence="2 9">Belongs to the WRB/GET1 family.</text>
</comment>
<feature type="signal peptide" evidence="11">
    <location>
        <begin position="1"/>
        <end position="23"/>
    </location>
</feature>
<keyword evidence="7" id="KW-0175">Coiled coil</keyword>
<proteinExistence type="inferred from homology"/>
<keyword evidence="6 9" id="KW-1133">Transmembrane helix</keyword>
<comment type="caution">
    <text evidence="9">Lacks conserved residue(s) required for the propagation of feature annotation.</text>
</comment>
<feature type="transmembrane region" description="Helical" evidence="10">
    <location>
        <begin position="160"/>
        <end position="183"/>
    </location>
</feature>
<evidence type="ECO:0000256" key="5">
    <source>
        <dbReference type="ARBA" id="ARBA00022824"/>
    </source>
</evidence>
<keyword evidence="8 9" id="KW-0472">Membrane</keyword>
<evidence type="ECO:0000256" key="11">
    <source>
        <dbReference type="SAM" id="SignalP"/>
    </source>
</evidence>
<accession>A0A6G1K912</accession>